<protein>
    <submittedName>
        <fullName evidence="1">Uncharacterized protein</fullName>
    </submittedName>
</protein>
<comment type="caution">
    <text evidence="1">The sequence shown here is derived from an EMBL/GenBank/DDBJ whole genome shotgun (WGS) entry which is preliminary data.</text>
</comment>
<dbReference type="VEuPathDB" id="MicrosporidiaDB:M153_3200012878"/>
<dbReference type="EMBL" id="LGUB01000007">
    <property type="protein sequence ID" value="KRH95067.1"/>
    <property type="molecule type" value="Genomic_DNA"/>
</dbReference>
<reference evidence="1 2" key="1">
    <citation type="submission" date="2015-07" db="EMBL/GenBank/DDBJ databases">
        <title>The genome of Pseudoloma neurophilia, a relevant intracellular parasite of the zebrafish.</title>
        <authorList>
            <person name="Ndikumana S."/>
            <person name="Pelin A."/>
            <person name="Sanders J."/>
            <person name="Corradi N."/>
        </authorList>
    </citation>
    <scope>NUCLEOTIDE SEQUENCE [LARGE SCALE GENOMIC DNA]</scope>
    <source>
        <strain evidence="1 2">MK1</strain>
    </source>
</reference>
<evidence type="ECO:0000313" key="2">
    <source>
        <dbReference type="Proteomes" id="UP000051530"/>
    </source>
</evidence>
<dbReference type="Proteomes" id="UP000051530">
    <property type="component" value="Unassembled WGS sequence"/>
</dbReference>
<proteinExistence type="predicted"/>
<accession>A0A0R0M9W0</accession>
<organism evidence="1 2">
    <name type="scientific">Pseudoloma neurophilia</name>
    <dbReference type="NCBI Taxonomy" id="146866"/>
    <lineage>
        <taxon>Eukaryota</taxon>
        <taxon>Fungi</taxon>
        <taxon>Fungi incertae sedis</taxon>
        <taxon>Microsporidia</taxon>
        <taxon>Pseudoloma</taxon>
    </lineage>
</organism>
<evidence type="ECO:0000313" key="1">
    <source>
        <dbReference type="EMBL" id="KRH95067.1"/>
    </source>
</evidence>
<dbReference type="AlphaFoldDB" id="A0A0R0M9W0"/>
<sequence length="54" mass="5968">MKMDIFLSARPIASWTGTAGDAPPKEARTWGGCRRNIGCRISLFSFNLLVPPLF</sequence>
<name>A0A0R0M9W0_9MICR</name>
<gene>
    <name evidence="1" type="ORF">M153_3200012878</name>
</gene>
<keyword evidence="2" id="KW-1185">Reference proteome</keyword>